<organism evidence="1 2">
    <name type="scientific">Candidatus Parvarchaeum acidophilus ARMAN-5</name>
    <dbReference type="NCBI Taxonomy" id="662762"/>
    <lineage>
        <taxon>Archaea</taxon>
        <taxon>Candidatus Parvarchaeota</taxon>
        <taxon>Candidatus Parvarchaeum</taxon>
    </lineage>
</organism>
<protein>
    <submittedName>
        <fullName evidence="1">Uncharacterized protein</fullName>
    </submittedName>
</protein>
<dbReference type="AlphaFoldDB" id="D6GV67"/>
<sequence>MVFKAERYDSGLELIVNDLKDKKEPLAYNVYTNEFEKLNLTIRQRFILNSKGLVKVDKRQYPGWSGSIDFYAYTCKVNGEKVTLLDYPHGYDERLSCKINIDKYKKK</sequence>
<evidence type="ECO:0000313" key="2">
    <source>
        <dbReference type="Proteomes" id="UP000009376"/>
    </source>
</evidence>
<evidence type="ECO:0000313" key="1">
    <source>
        <dbReference type="EMBL" id="EFD92868.1"/>
    </source>
</evidence>
<gene>
    <name evidence="1" type="ORF">BJBARM5_0373</name>
</gene>
<dbReference type="EMBL" id="GG745551">
    <property type="protein sequence ID" value="EFD92868.1"/>
    <property type="molecule type" value="Genomic_DNA"/>
</dbReference>
<reference evidence="1 2" key="1">
    <citation type="journal article" date="2010" name="Proc. Natl. Acad. Sci. U.S.A.">
        <title>Enigmatic, ultrasmall, uncultivated Archaea.</title>
        <authorList>
            <person name="Baker B.J."/>
            <person name="Comolli L.R."/>
            <person name="Dick G.J."/>
            <person name="Hauser L.J."/>
            <person name="Hyatt D."/>
            <person name="Dill B.D."/>
            <person name="Land M.L."/>
            <person name="Verberkmoes N.C."/>
            <person name="Hettich R.L."/>
            <person name="Banfield J.F."/>
        </authorList>
    </citation>
    <scope>NUCLEOTIDE SEQUENCE [LARGE SCALE GENOMIC DNA]</scope>
</reference>
<proteinExistence type="predicted"/>
<accession>D6GV67</accession>
<dbReference type="Proteomes" id="UP000009376">
    <property type="component" value="Unassembled WGS sequence"/>
</dbReference>
<name>D6GV67_PARA5</name>